<dbReference type="GeneID" id="75183376"/>
<dbReference type="PANTHER" id="PTHR43649">
    <property type="entry name" value="ARABINOSE-BINDING PROTEIN-RELATED"/>
    <property type="match status" value="1"/>
</dbReference>
<dbReference type="PROSITE" id="PS51257">
    <property type="entry name" value="PROKAR_LIPOPROTEIN"/>
    <property type="match status" value="1"/>
</dbReference>
<dbReference type="SUPFAM" id="SSF53850">
    <property type="entry name" value="Periplasmic binding protein-like II"/>
    <property type="match status" value="1"/>
</dbReference>
<keyword evidence="2" id="KW-0813">Transport</keyword>
<evidence type="ECO:0000256" key="1">
    <source>
        <dbReference type="ARBA" id="ARBA00008520"/>
    </source>
</evidence>
<evidence type="ECO:0000313" key="4">
    <source>
        <dbReference type="Proteomes" id="UP000298111"/>
    </source>
</evidence>
<dbReference type="Gene3D" id="3.40.190.10">
    <property type="entry name" value="Periplasmic binding protein-like II"/>
    <property type="match status" value="2"/>
</dbReference>
<dbReference type="InterPro" id="IPR006059">
    <property type="entry name" value="SBP"/>
</dbReference>
<proteinExistence type="inferred from homology"/>
<dbReference type="PANTHER" id="PTHR43649:SF29">
    <property type="entry name" value="OSMOPROTECTIVE COMPOUNDS-BINDING PROTEIN GGTB"/>
    <property type="match status" value="1"/>
</dbReference>
<dbReference type="RefSeq" id="WP_016469268.1">
    <property type="nucleotide sequence ID" value="NZ_BBQG01000038.1"/>
</dbReference>
<dbReference type="EMBL" id="RCIY01000095">
    <property type="protein sequence ID" value="TGG77253.1"/>
    <property type="molecule type" value="Genomic_DNA"/>
</dbReference>
<name>A0A6C1C178_9ACTN</name>
<accession>A0A6C1C178</accession>
<evidence type="ECO:0000256" key="2">
    <source>
        <dbReference type="ARBA" id="ARBA00022448"/>
    </source>
</evidence>
<sequence>MRIPRAPRTALALVSVAALTLAAAGCAKEDEGSEWAASHKPTVDLPKLDGQKLQVAAVWTGAEEANFRKVLDEFEKRTGAKVEFVPTGDNVATYIGSKIEGGAPPDVAMLPQVGVLRQFAKKGWLKPLGKEARAESAKNFSKGWRDLGSYDGTQYGIYFKAANKSLIWYNTQAFEDAGVGEAKDWKSFVRDAETLSDSGVDPVSVGGADGWVLTDWFENIYLSQAGPEKYDQLAAHEIKWTDPSVTKALRTLAQLWGKKHLLAGGNKGALQTDFPKSVTQTYGDLASPDAALVFEADFVGVNIEGDTKARIGKDAQVYPFPKVGAQPPVVTAGDAAAVLKDSKGAQALATFLASKDAAGIWAAEGGFISPNKELDLSAYPNQPQREIAKALIAAGDDFRFDMSDQAPAQFGGTKGEGEWKALQDFLANPKDIEGTQQALEKAAAKAYRK</sequence>
<protein>
    <submittedName>
        <fullName evidence="3">Carbohydrate ABC transporter substrate-binding protein</fullName>
    </submittedName>
</protein>
<organism evidence="3 4">
    <name type="scientific">Streptomyces albus</name>
    <dbReference type="NCBI Taxonomy" id="1888"/>
    <lineage>
        <taxon>Bacteria</taxon>
        <taxon>Bacillati</taxon>
        <taxon>Actinomycetota</taxon>
        <taxon>Actinomycetes</taxon>
        <taxon>Kitasatosporales</taxon>
        <taxon>Streptomycetaceae</taxon>
        <taxon>Streptomyces</taxon>
    </lineage>
</organism>
<dbReference type="AlphaFoldDB" id="A0A6C1C178"/>
<gene>
    <name evidence="3" type="ORF">D8771_27485</name>
</gene>
<dbReference type="InterPro" id="IPR050490">
    <property type="entry name" value="Bact_solute-bd_prot1"/>
</dbReference>
<evidence type="ECO:0000313" key="3">
    <source>
        <dbReference type="EMBL" id="TGG77253.1"/>
    </source>
</evidence>
<dbReference type="Proteomes" id="UP000298111">
    <property type="component" value="Unassembled WGS sequence"/>
</dbReference>
<dbReference type="Pfam" id="PF13416">
    <property type="entry name" value="SBP_bac_8"/>
    <property type="match status" value="1"/>
</dbReference>
<comment type="similarity">
    <text evidence="1">Belongs to the bacterial solute-binding protein 1 family.</text>
</comment>
<reference evidence="3 4" key="1">
    <citation type="submission" date="2018-10" db="EMBL/GenBank/DDBJ databases">
        <title>Isolation of pseudouridimycin from Streptomyces albus DSM 40763.</title>
        <authorList>
            <person name="Rosenqvist P."/>
            <person name="Metsae-Ketelae M."/>
            <person name="Virta P."/>
        </authorList>
    </citation>
    <scope>NUCLEOTIDE SEQUENCE [LARGE SCALE GENOMIC DNA]</scope>
    <source>
        <strain evidence="3 4">DSM 40763</strain>
    </source>
</reference>
<comment type="caution">
    <text evidence="3">The sequence shown here is derived from an EMBL/GenBank/DDBJ whole genome shotgun (WGS) entry which is preliminary data.</text>
</comment>